<dbReference type="RefSeq" id="XP_038063005.1">
    <property type="nucleotide sequence ID" value="XM_038207077.1"/>
</dbReference>
<protein>
    <recommendedName>
        <fullName evidence="2">Integrase catalytic domain-containing protein</fullName>
    </recommendedName>
</protein>
<dbReference type="Pfam" id="PF00665">
    <property type="entry name" value="rve"/>
    <property type="match status" value="1"/>
</dbReference>
<sequence>MSMGLKRPCHRWVAELADFNFKIKYRPGKSNTDADVLSRMPLDFETYRAQCTSEVSTTHLGATIAAVRADSSGCFPWIDALSASTSNPDDSVMSSHHISKRELKAAQRDDNTIGRAIQFLESGHRPTRQDRMTEPPNTVALLREWDKLELDVEGILHRRSGGKKQLVLPLKYHRSVYKELHEEMGHLGAERVIHLARDRFFWPHMQRDIEHYVSNVCRCLQQRKPNLPTRDPLCSIATTSPFEMVSIDFLHLERSVGGYEYILVVMDHFTRFAQAYPTTNKSGRTVAEKIFNDFVLRFGFPHKLHHDQGREFENQLFWRLQQLSGITPSRTTPYHPQGNGQVERFNRTLLGMLRTLPEREKSRWKESLNKVVHAYNCTRSDATGFSPFYLLYGRPPRLPIDLTFGLSQAKEPPKNHQEYSQRWRRQMEEAYEVARRNADKSAARGKRQYDRKMQSTVLQPGDRVLVRNLRETGGPGKLRAHWESEVHTVVKRLSDDSPVYKLRPERGQGRNRTLHRNLLLPCNDLLLEAPTVSIKTRPTTAPFARPAPEASVQQDPSDTDSEAEYVIQLPTPSSNTNCPAVNTSGLNHDAEVFLPMGDIRNEEVADDPVAAAPEPAAVAHDEPVPVLVPAAVVPAPVPEPEPVPVPVPAAVCPAPVPEPVPVPVPAAVGPAPVLEPEPVPAPAVVGPTPVPEPVAEPIAVPDPVVPDPAAVLEHGVSSEEVPGLEPVVPAPEAEVDPGLHGDAGPYPARQRQPPQRLTYEQLGQPLHTPGGVNGVMAAGLFAGPHPSVLWPQVPMMPQPFHMPWAPQPMQWSTPMMSWPNQQVPMLPWQQWYQQPTCQQS</sequence>
<dbReference type="AlphaFoldDB" id="A0A914AGA4"/>
<dbReference type="GeneID" id="119733688"/>
<feature type="compositionally biased region" description="Low complexity" evidence="1">
    <location>
        <begin position="538"/>
        <end position="550"/>
    </location>
</feature>
<evidence type="ECO:0000313" key="4">
    <source>
        <dbReference type="Proteomes" id="UP000887568"/>
    </source>
</evidence>
<dbReference type="OMA" id="HANDHPT"/>
<proteinExistence type="predicted"/>
<name>A0A914AGA4_PATMI</name>
<dbReference type="InterPro" id="IPR041588">
    <property type="entry name" value="Integrase_H2C2"/>
</dbReference>
<dbReference type="InterPro" id="IPR001584">
    <property type="entry name" value="Integrase_cat-core"/>
</dbReference>
<feature type="compositionally biased region" description="Basic and acidic residues" evidence="1">
    <location>
        <begin position="435"/>
        <end position="453"/>
    </location>
</feature>
<dbReference type="InterPro" id="IPR036397">
    <property type="entry name" value="RNaseH_sf"/>
</dbReference>
<organism evidence="3 4">
    <name type="scientific">Patiria miniata</name>
    <name type="common">Bat star</name>
    <name type="synonym">Asterina miniata</name>
    <dbReference type="NCBI Taxonomy" id="46514"/>
    <lineage>
        <taxon>Eukaryota</taxon>
        <taxon>Metazoa</taxon>
        <taxon>Echinodermata</taxon>
        <taxon>Eleutherozoa</taxon>
        <taxon>Asterozoa</taxon>
        <taxon>Asteroidea</taxon>
        <taxon>Valvatacea</taxon>
        <taxon>Valvatida</taxon>
        <taxon>Asterinidae</taxon>
        <taxon>Patiria</taxon>
    </lineage>
</organism>
<dbReference type="Proteomes" id="UP000887568">
    <property type="component" value="Unplaced"/>
</dbReference>
<evidence type="ECO:0000256" key="1">
    <source>
        <dbReference type="SAM" id="MobiDB-lite"/>
    </source>
</evidence>
<dbReference type="Pfam" id="PF17921">
    <property type="entry name" value="Integrase_H2C2"/>
    <property type="match status" value="1"/>
</dbReference>
<reference evidence="3" key="1">
    <citation type="submission" date="2022-11" db="UniProtKB">
        <authorList>
            <consortium name="EnsemblMetazoa"/>
        </authorList>
    </citation>
    <scope>IDENTIFICATION</scope>
</reference>
<keyword evidence="4" id="KW-1185">Reference proteome</keyword>
<dbReference type="FunFam" id="3.30.420.10:FF:000032">
    <property type="entry name" value="Retrovirus-related Pol polyprotein from transposon 297-like Protein"/>
    <property type="match status" value="1"/>
</dbReference>
<dbReference type="GO" id="GO:0015074">
    <property type="term" value="P:DNA integration"/>
    <property type="evidence" value="ECO:0007669"/>
    <property type="project" value="InterPro"/>
</dbReference>
<dbReference type="SUPFAM" id="SSF53098">
    <property type="entry name" value="Ribonuclease H-like"/>
    <property type="match status" value="1"/>
</dbReference>
<dbReference type="Gene3D" id="1.10.340.70">
    <property type="match status" value="1"/>
</dbReference>
<feature type="domain" description="Integrase catalytic" evidence="2">
    <location>
        <begin position="237"/>
        <end position="395"/>
    </location>
</feature>
<dbReference type="PANTHER" id="PTHR37984">
    <property type="entry name" value="PROTEIN CBG26694"/>
    <property type="match status" value="1"/>
</dbReference>
<evidence type="ECO:0000313" key="3">
    <source>
        <dbReference type="EnsemblMetazoa" id="XP_038063005.1"/>
    </source>
</evidence>
<feature type="region of interest" description="Disordered" evidence="1">
    <location>
        <begin position="435"/>
        <end position="454"/>
    </location>
</feature>
<dbReference type="Gene3D" id="3.30.420.10">
    <property type="entry name" value="Ribonuclease H-like superfamily/Ribonuclease H"/>
    <property type="match status" value="1"/>
</dbReference>
<dbReference type="PROSITE" id="PS50994">
    <property type="entry name" value="INTEGRASE"/>
    <property type="match status" value="1"/>
</dbReference>
<dbReference type="FunFam" id="1.10.340.70:FF:000001">
    <property type="entry name" value="Retrovirus-related Pol polyprotein from transposon gypsy-like Protein"/>
    <property type="match status" value="1"/>
</dbReference>
<dbReference type="OrthoDB" id="5988675at2759"/>
<accession>A0A914AGA4</accession>
<feature type="region of interest" description="Disordered" evidence="1">
    <location>
        <begin position="538"/>
        <end position="558"/>
    </location>
</feature>
<dbReference type="PANTHER" id="PTHR37984:SF15">
    <property type="entry name" value="INTEGRASE CATALYTIC DOMAIN-CONTAINING PROTEIN"/>
    <property type="match status" value="1"/>
</dbReference>
<dbReference type="InterPro" id="IPR012337">
    <property type="entry name" value="RNaseH-like_sf"/>
</dbReference>
<dbReference type="GO" id="GO:0003676">
    <property type="term" value="F:nucleic acid binding"/>
    <property type="evidence" value="ECO:0007669"/>
    <property type="project" value="InterPro"/>
</dbReference>
<evidence type="ECO:0000259" key="2">
    <source>
        <dbReference type="PROSITE" id="PS50994"/>
    </source>
</evidence>
<dbReference type="InterPro" id="IPR050951">
    <property type="entry name" value="Retrovirus_Pol_polyprotein"/>
</dbReference>
<dbReference type="EnsemblMetazoa" id="XM_038207077.1">
    <property type="protein sequence ID" value="XP_038063005.1"/>
    <property type="gene ID" value="LOC119733688"/>
</dbReference>